<dbReference type="AlphaFoldDB" id="A0A329N5Y1"/>
<proteinExistence type="predicted"/>
<evidence type="ECO:0000313" key="2">
    <source>
        <dbReference type="Proteomes" id="UP000326476"/>
    </source>
</evidence>
<dbReference type="Proteomes" id="UP000326476">
    <property type="component" value="Unassembled WGS sequence"/>
</dbReference>
<gene>
    <name evidence="1" type="ORF">F6I34_08000</name>
</gene>
<keyword evidence="2" id="KW-1185">Reference proteome</keyword>
<accession>A0A329N5Y1</accession>
<protein>
    <recommendedName>
        <fullName evidence="3">Phage protein</fullName>
    </recommendedName>
</protein>
<evidence type="ECO:0008006" key="3">
    <source>
        <dbReference type="Google" id="ProtNLM"/>
    </source>
</evidence>
<reference evidence="2" key="1">
    <citation type="submission" date="2019-09" db="EMBL/GenBank/DDBJ databases">
        <title>Draft genome sequence assemblies of isolates from the urinary tract.</title>
        <authorList>
            <person name="Mores C.R."/>
            <person name="Putonti C."/>
            <person name="Wolfe A.J."/>
        </authorList>
    </citation>
    <scope>NUCLEOTIDE SEQUENCE [LARGE SCALE GENOMIC DNA]</scope>
    <source>
        <strain evidence="2">UMB8614</strain>
    </source>
</reference>
<evidence type="ECO:0000313" key="1">
    <source>
        <dbReference type="EMBL" id="KAA9238577.1"/>
    </source>
</evidence>
<organism evidence="1 2">
    <name type="scientific">Aerococcus tenax</name>
    <dbReference type="NCBI Taxonomy" id="3078812"/>
    <lineage>
        <taxon>Bacteria</taxon>
        <taxon>Bacillati</taxon>
        <taxon>Bacillota</taxon>
        <taxon>Bacilli</taxon>
        <taxon>Lactobacillales</taxon>
        <taxon>Aerococcaceae</taxon>
        <taxon>Aerococcus</taxon>
    </lineage>
</organism>
<dbReference type="RefSeq" id="WP_111853326.1">
    <property type="nucleotide sequence ID" value="NZ_CP127382.2"/>
</dbReference>
<name>A0A329N5Y1_9LACT</name>
<dbReference type="EMBL" id="VYVN01000024">
    <property type="protein sequence ID" value="KAA9238577.1"/>
    <property type="molecule type" value="Genomic_DNA"/>
</dbReference>
<sequence length="114" mass="13168">MIELVIKNQLEKALSAPAYLEYPNSKQAGAFIVFEKTGSQKRNRLVSGTFAFQSYADSLYKAAELNNLVKKAVEDLEWLPEIASVKLSSDYNFTDTEMKKYRYQAVFEIKYYEE</sequence>
<comment type="caution">
    <text evidence="1">The sequence shown here is derived from an EMBL/GenBank/DDBJ whole genome shotgun (WGS) entry which is preliminary data.</text>
</comment>